<dbReference type="GO" id="GO:0004864">
    <property type="term" value="F:protein phosphatase inhibitor activity"/>
    <property type="evidence" value="ECO:0007669"/>
    <property type="project" value="UniProtKB-ARBA"/>
</dbReference>
<dbReference type="Gene3D" id="3.30.530.20">
    <property type="match status" value="1"/>
</dbReference>
<evidence type="ECO:0000313" key="1">
    <source>
        <dbReference type="EMBL" id="KAK7410394.1"/>
    </source>
</evidence>
<dbReference type="PANTHER" id="PTHR33789:SF11">
    <property type="entry name" value="OS05G0202300 PROTEIN"/>
    <property type="match status" value="1"/>
</dbReference>
<proteinExistence type="predicted"/>
<gene>
    <name evidence="1" type="ORF">VNO78_01144</name>
</gene>
<dbReference type="InterPro" id="IPR019587">
    <property type="entry name" value="Polyketide_cyclase/dehydratase"/>
</dbReference>
<dbReference type="InterPro" id="IPR053249">
    <property type="entry name" value="LFS"/>
</dbReference>
<dbReference type="SUPFAM" id="SSF55961">
    <property type="entry name" value="Bet v1-like"/>
    <property type="match status" value="1"/>
</dbReference>
<organism evidence="1 2">
    <name type="scientific">Psophocarpus tetragonolobus</name>
    <name type="common">Winged bean</name>
    <name type="synonym">Dolichos tetragonolobus</name>
    <dbReference type="NCBI Taxonomy" id="3891"/>
    <lineage>
        <taxon>Eukaryota</taxon>
        <taxon>Viridiplantae</taxon>
        <taxon>Streptophyta</taxon>
        <taxon>Embryophyta</taxon>
        <taxon>Tracheophyta</taxon>
        <taxon>Spermatophyta</taxon>
        <taxon>Magnoliopsida</taxon>
        <taxon>eudicotyledons</taxon>
        <taxon>Gunneridae</taxon>
        <taxon>Pentapetalae</taxon>
        <taxon>rosids</taxon>
        <taxon>fabids</taxon>
        <taxon>Fabales</taxon>
        <taxon>Fabaceae</taxon>
        <taxon>Papilionoideae</taxon>
        <taxon>50 kb inversion clade</taxon>
        <taxon>NPAAA clade</taxon>
        <taxon>indigoferoid/millettioid clade</taxon>
        <taxon>Phaseoleae</taxon>
        <taxon>Psophocarpus</taxon>
    </lineage>
</organism>
<dbReference type="AlphaFoldDB" id="A0AAN9T048"/>
<accession>A0AAN9T048</accession>
<keyword evidence="2" id="KW-1185">Reference proteome</keyword>
<protein>
    <recommendedName>
        <fullName evidence="3">Lachrymatory factor synthase</fullName>
    </recommendedName>
</protein>
<dbReference type="InterPro" id="IPR023393">
    <property type="entry name" value="START-like_dom_sf"/>
</dbReference>
<comment type="caution">
    <text evidence="1">The sequence shown here is derived from an EMBL/GenBank/DDBJ whole genome shotgun (WGS) entry which is preliminary data.</text>
</comment>
<dbReference type="FunFam" id="3.30.530.20:FF:000064">
    <property type="entry name" value="Lachrymatory-factor synthase"/>
    <property type="match status" value="1"/>
</dbReference>
<reference evidence="1 2" key="1">
    <citation type="submission" date="2024-01" db="EMBL/GenBank/DDBJ databases">
        <title>The genomes of 5 underutilized Papilionoideae crops provide insights into root nodulation and disease resistanc.</title>
        <authorList>
            <person name="Jiang F."/>
        </authorList>
    </citation>
    <scope>NUCLEOTIDE SEQUENCE [LARGE SCALE GENOMIC DNA]</scope>
    <source>
        <strain evidence="1">DUOXIRENSHENG_FW03</strain>
        <tissue evidence="1">Leaves</tissue>
    </source>
</reference>
<evidence type="ECO:0000313" key="2">
    <source>
        <dbReference type="Proteomes" id="UP001386955"/>
    </source>
</evidence>
<sequence>MTEEKWQGKAVAELAGTDAELVWEALEDFCNLHKWMPIETCYQVEGVAGEPGLIRYCASSVQHDFPVSDSANTTTIKWAKEKLLAIDPVQRSLSYEIVDNNVGFASYVATIKVLPIHSHGSQIEWAFLCDPIQGWTIQDLKSYLHSSLHFMANKLQLAHPTHSTQP</sequence>
<dbReference type="EMBL" id="JAYMYS010000001">
    <property type="protein sequence ID" value="KAK7410394.1"/>
    <property type="molecule type" value="Genomic_DNA"/>
</dbReference>
<evidence type="ECO:0008006" key="3">
    <source>
        <dbReference type="Google" id="ProtNLM"/>
    </source>
</evidence>
<dbReference type="CDD" id="cd07821">
    <property type="entry name" value="PYR_PYL_RCAR_like"/>
    <property type="match status" value="1"/>
</dbReference>
<dbReference type="PANTHER" id="PTHR33789">
    <property type="entry name" value="LACHRYMATORY-FACTOR SYNTHASE"/>
    <property type="match status" value="1"/>
</dbReference>
<dbReference type="Pfam" id="PF10604">
    <property type="entry name" value="Polyketide_cyc2"/>
    <property type="match status" value="1"/>
</dbReference>
<name>A0AAN9T048_PSOTE</name>
<dbReference type="Proteomes" id="UP001386955">
    <property type="component" value="Unassembled WGS sequence"/>
</dbReference>